<feature type="transmembrane region" description="Helical" evidence="6">
    <location>
        <begin position="56"/>
        <end position="73"/>
    </location>
</feature>
<dbReference type="InterPro" id="IPR051611">
    <property type="entry name" value="ECF_transporter_component"/>
</dbReference>
<proteinExistence type="predicted"/>
<dbReference type="PANTHER" id="PTHR34857">
    <property type="entry name" value="SLL0384 PROTEIN"/>
    <property type="match status" value="1"/>
</dbReference>
<evidence type="ECO:0000313" key="8">
    <source>
        <dbReference type="EMBL" id="MBT9283245.1"/>
    </source>
</evidence>
<evidence type="ECO:0000256" key="4">
    <source>
        <dbReference type="ARBA" id="ARBA00022989"/>
    </source>
</evidence>
<accession>A0A179IU64</accession>
<dbReference type="EMBL" id="JXBB01000001">
    <property type="protein sequence ID" value="OAR05482.1"/>
    <property type="molecule type" value="Genomic_DNA"/>
</dbReference>
<feature type="transmembrane region" description="Helical" evidence="6">
    <location>
        <begin position="210"/>
        <end position="229"/>
    </location>
</feature>
<comment type="subcellular location">
    <subcellularLocation>
        <location evidence="1">Membrane</location>
        <topology evidence="1">Multi-pass membrane protein</topology>
    </subcellularLocation>
</comment>
<dbReference type="PANTHER" id="PTHR34857:SF2">
    <property type="entry name" value="SLL0384 PROTEIN"/>
    <property type="match status" value="1"/>
</dbReference>
<keyword evidence="3 6" id="KW-0812">Transmembrane</keyword>
<comment type="caution">
    <text evidence="9">The sequence shown here is derived from an EMBL/GenBank/DDBJ whole genome shotgun (WGS) entry which is preliminary data.</text>
</comment>
<evidence type="ECO:0000256" key="6">
    <source>
        <dbReference type="SAM" id="Phobius"/>
    </source>
</evidence>
<evidence type="ECO:0000313" key="12">
    <source>
        <dbReference type="Proteomes" id="UP000244180"/>
    </source>
</evidence>
<dbReference type="STRING" id="1484.SA87_11370"/>
<keyword evidence="4 6" id="KW-1133">Transmembrane helix</keyword>
<dbReference type="Proteomes" id="UP000748108">
    <property type="component" value="Unassembled WGS sequence"/>
</dbReference>
<feature type="transmembrane region" description="Helical" evidence="6">
    <location>
        <begin position="156"/>
        <end position="178"/>
    </location>
</feature>
<dbReference type="AlphaFoldDB" id="A0A179IU64"/>
<evidence type="ECO:0000313" key="9">
    <source>
        <dbReference type="EMBL" id="OAR05482.1"/>
    </source>
</evidence>
<evidence type="ECO:0000313" key="7">
    <source>
        <dbReference type="EMBL" id="MBT9282926.1"/>
    </source>
</evidence>
<feature type="transmembrane region" description="Helical" evidence="6">
    <location>
        <begin position="115"/>
        <end position="135"/>
    </location>
</feature>
<evidence type="ECO:0000313" key="11">
    <source>
        <dbReference type="Proteomes" id="UP000243024"/>
    </source>
</evidence>
<dbReference type="RefSeq" id="WP_066197600.1">
    <property type="nucleotide sequence ID" value="NZ_CBCSAS010000013.1"/>
</dbReference>
<dbReference type="EMBL" id="JAHHQF010000083">
    <property type="protein sequence ID" value="MBT9283245.1"/>
    <property type="molecule type" value="Genomic_DNA"/>
</dbReference>
<dbReference type="Pfam" id="PF02361">
    <property type="entry name" value="CbiQ"/>
    <property type="match status" value="1"/>
</dbReference>
<dbReference type="EMBL" id="PEBV01000007">
    <property type="protein sequence ID" value="PTQ54077.1"/>
    <property type="molecule type" value="Genomic_DNA"/>
</dbReference>
<keyword evidence="5 6" id="KW-0472">Membrane</keyword>
<evidence type="ECO:0000256" key="1">
    <source>
        <dbReference type="ARBA" id="ARBA00004141"/>
    </source>
</evidence>
<evidence type="ECO:0000256" key="3">
    <source>
        <dbReference type="ARBA" id="ARBA00022692"/>
    </source>
</evidence>
<sequence>MRLRHPPLKAAFFFVSAFLGALLGRLESILVSDVYGLILLAAAAVPPAHVWQRLRYALWIVLLMFLFFPLIAPTPGAGLVQAARYGGRLLFIGFMLAFLFHELPLDHFFRALQALRVPGVIVWLLRFTVRFGELAKIEAARMRMALRARGYRERSFFSLSAYRALSRLLGALLLRTLARSERVTVALRARGFTGDERLPPFPPGPPGERWIAALWLLPLLLLLGWEGLVR</sequence>
<organism evidence="9 11">
    <name type="scientific">Hydrogenibacillus schlegelii</name>
    <name type="common">Bacillus schlegelii</name>
    <dbReference type="NCBI Taxonomy" id="1484"/>
    <lineage>
        <taxon>Bacteria</taxon>
        <taxon>Bacillati</taxon>
        <taxon>Bacillota</taxon>
        <taxon>Bacilli</taxon>
        <taxon>Bacillales</taxon>
        <taxon>Bacillales Family X. Incertae Sedis</taxon>
        <taxon>Hydrogenibacillus</taxon>
    </lineage>
</organism>
<dbReference type="GO" id="GO:0005886">
    <property type="term" value="C:plasma membrane"/>
    <property type="evidence" value="ECO:0007669"/>
    <property type="project" value="UniProtKB-ARBA"/>
</dbReference>
<dbReference type="Proteomes" id="UP000244180">
    <property type="component" value="Unassembled WGS sequence"/>
</dbReference>
<keyword evidence="11" id="KW-1185">Reference proteome</keyword>
<dbReference type="Proteomes" id="UP000243024">
    <property type="component" value="Unassembled WGS sequence"/>
</dbReference>
<reference evidence="7" key="3">
    <citation type="journal article" date="2021" name="Microbiology">
        <title>Metagenomic Analysis of the Microbial Community in the Underground Coal Fire Area (Kemerovo Region, Russia) Revealed Predominance of Thermophilic Members of the Phyla Deinococcus-thermus, Aquificae, and Firmicutes.</title>
        <authorList>
            <person name="Kadnikov V."/>
            <person name="Mardanov A.V."/>
            <person name="Beletsky A.V."/>
            <person name="Karnachuk O.V."/>
            <person name="Ravin N.V."/>
        </authorList>
    </citation>
    <scope>NUCLEOTIDE SEQUENCE</scope>
    <source>
        <strain evidence="7">RBS10-49</strain>
    </source>
</reference>
<evidence type="ECO:0000313" key="10">
    <source>
        <dbReference type="EMBL" id="PTQ54077.1"/>
    </source>
</evidence>
<reference evidence="10 12" key="2">
    <citation type="submission" date="2017-08" db="EMBL/GenBank/DDBJ databases">
        <title>Burning lignite coal seam in the remote Altai Mountains harbors a hydrogen-driven thermophilic microbial community.</title>
        <authorList>
            <person name="Kadnikov V.V."/>
            <person name="Mardanov A.V."/>
            <person name="Ivasenko D."/>
            <person name="Beletsky A.V."/>
            <person name="Karnachuk O.V."/>
            <person name="Ravin N.V."/>
        </authorList>
    </citation>
    <scope>NUCLEOTIDE SEQUENCE [LARGE SCALE GENOMIC DNA]</scope>
    <source>
        <strain evidence="10">AL33</strain>
    </source>
</reference>
<evidence type="ECO:0000256" key="5">
    <source>
        <dbReference type="ARBA" id="ARBA00023136"/>
    </source>
</evidence>
<feature type="transmembrane region" description="Helical" evidence="6">
    <location>
        <begin position="85"/>
        <end position="103"/>
    </location>
</feature>
<reference evidence="9 11" key="1">
    <citation type="submission" date="2015-09" db="EMBL/GenBank/DDBJ databases">
        <title>Draft genome sequence of Hydrogenibacillus schlegelii DSM 2000.</title>
        <authorList>
            <person name="Hemp J."/>
        </authorList>
    </citation>
    <scope>NUCLEOTIDE SEQUENCE [LARGE SCALE GENOMIC DNA]</scope>
    <source>
        <strain evidence="9 11">MA 48</strain>
    </source>
</reference>
<evidence type="ECO:0000256" key="2">
    <source>
        <dbReference type="ARBA" id="ARBA00022475"/>
    </source>
</evidence>
<name>A0A179IU64_HYDSH</name>
<keyword evidence="2" id="KW-1003">Cell membrane</keyword>
<dbReference type="InterPro" id="IPR003339">
    <property type="entry name" value="ABC/ECF_trnsptr_transmembrane"/>
</dbReference>
<dbReference type="CDD" id="cd16914">
    <property type="entry name" value="EcfT"/>
    <property type="match status" value="1"/>
</dbReference>
<gene>
    <name evidence="10" type="ORF">HSCHL_0931</name>
    <name evidence="7" type="ORF">KM312_09845</name>
    <name evidence="8" type="ORF">KM312_11500</name>
    <name evidence="9" type="ORF">SA87_11370</name>
</gene>
<dbReference type="EMBL" id="JAHHQF010000071">
    <property type="protein sequence ID" value="MBT9282926.1"/>
    <property type="molecule type" value="Genomic_DNA"/>
</dbReference>
<protein>
    <submittedName>
        <fullName evidence="7">Energy-coupling factor transporter transmembrane protein EcfT</fullName>
    </submittedName>
    <submittedName>
        <fullName evidence="10">Transmembrane component NikQ of energizing module of nickel ECF transporter</fullName>
    </submittedName>
</protein>